<dbReference type="EMBL" id="JABBGH010000001">
    <property type="protein sequence ID" value="NML63800.1"/>
    <property type="molecule type" value="Genomic_DNA"/>
</dbReference>
<keyword evidence="2" id="KW-0378">Hydrolase</keyword>
<keyword evidence="2" id="KW-0645">Protease</keyword>
<proteinExistence type="predicted"/>
<dbReference type="AlphaFoldDB" id="A0A7Y0AB18"/>
<dbReference type="RefSeq" id="WP_169529138.1">
    <property type="nucleotide sequence ID" value="NZ_JABBGH010000001.1"/>
</dbReference>
<feature type="compositionally biased region" description="Low complexity" evidence="1">
    <location>
        <begin position="15"/>
        <end position="25"/>
    </location>
</feature>
<organism evidence="2 3">
    <name type="scientific">Hymenobacter polaris</name>
    <dbReference type="NCBI Taxonomy" id="2682546"/>
    <lineage>
        <taxon>Bacteria</taxon>
        <taxon>Pseudomonadati</taxon>
        <taxon>Bacteroidota</taxon>
        <taxon>Cytophagia</taxon>
        <taxon>Cytophagales</taxon>
        <taxon>Hymenobacteraceae</taxon>
        <taxon>Hymenobacter</taxon>
    </lineage>
</organism>
<comment type="caution">
    <text evidence="2">The sequence shown here is derived from an EMBL/GenBank/DDBJ whole genome shotgun (WGS) entry which is preliminary data.</text>
</comment>
<reference evidence="2 3" key="1">
    <citation type="submission" date="2020-04" db="EMBL/GenBank/DDBJ databases">
        <title>Hymenobacter polaris sp. nov., isolated from Arctic soil.</title>
        <authorList>
            <person name="Dahal R.H."/>
        </authorList>
    </citation>
    <scope>NUCLEOTIDE SEQUENCE [LARGE SCALE GENOMIC DNA]</scope>
    <source>
        <strain evidence="2 3">RP-2-7</strain>
    </source>
</reference>
<name>A0A7Y0AB18_9BACT</name>
<accession>A0A7Y0AB18</accession>
<dbReference type="GO" id="GO:0004180">
    <property type="term" value="F:carboxypeptidase activity"/>
    <property type="evidence" value="ECO:0007669"/>
    <property type="project" value="UniProtKB-KW"/>
</dbReference>
<dbReference type="Proteomes" id="UP000559626">
    <property type="component" value="Unassembled WGS sequence"/>
</dbReference>
<keyword evidence="3" id="KW-1185">Reference proteome</keyword>
<protein>
    <submittedName>
        <fullName evidence="2">Carboxypeptidase regulatory-like domain-containing protein</fullName>
    </submittedName>
</protein>
<evidence type="ECO:0000313" key="2">
    <source>
        <dbReference type="EMBL" id="NML63800.1"/>
    </source>
</evidence>
<keyword evidence="2" id="KW-0121">Carboxypeptidase</keyword>
<dbReference type="InterPro" id="IPR008969">
    <property type="entry name" value="CarboxyPept-like_regulatory"/>
</dbReference>
<feature type="region of interest" description="Disordered" evidence="1">
    <location>
        <begin position="1"/>
        <end position="25"/>
    </location>
</feature>
<gene>
    <name evidence="2" type="ORF">HHL22_01145</name>
</gene>
<dbReference type="SUPFAM" id="SSF49464">
    <property type="entry name" value="Carboxypeptidase regulatory domain-like"/>
    <property type="match status" value="1"/>
</dbReference>
<sequence length="134" mass="13309">MLSLPSLAASHEPSAKTLKTPKAPAKRTVALGAPAAKAAAAPAAVVPAAAPAAPQQVVLTGVVLLTDGKPCPGASVFMANAPRQLAVTNARGEFSLAVPAGNPVAIKADYFGVGSTRLALDQPSGQPLRLTLGR</sequence>
<evidence type="ECO:0000313" key="3">
    <source>
        <dbReference type="Proteomes" id="UP000559626"/>
    </source>
</evidence>
<evidence type="ECO:0000256" key="1">
    <source>
        <dbReference type="SAM" id="MobiDB-lite"/>
    </source>
</evidence>